<reference evidence="1 2" key="1">
    <citation type="journal article" date="2010" name="J. Bacteriol.">
        <title>The Citrobacter rodentium genome sequence reveals convergent evolution with human pathogenic Escherichia coli.</title>
        <authorList>
            <person name="Petty N.K."/>
            <person name="Bulgin R."/>
            <person name="Crepin V.F."/>
            <person name="Cerdeno-Tarraga A.M."/>
            <person name="Schroeder G.N."/>
            <person name="Quail M.A."/>
            <person name="Lennard N."/>
            <person name="Corton C."/>
            <person name="Barron A."/>
            <person name="Clark L."/>
            <person name="Toribio A.L."/>
            <person name="Parkhill J."/>
            <person name="Dougan G."/>
            <person name="Frankel G."/>
            <person name="Thomson N.R."/>
        </authorList>
    </citation>
    <scope>NUCLEOTIDE SEQUENCE [LARGE SCALE GENOMIC DNA]</scope>
    <source>
        <strain evidence="1 2">ICC168</strain>
    </source>
</reference>
<dbReference type="KEGG" id="cro:ROD_p1391"/>
<gene>
    <name evidence="1" type="ordered locus">ROD_p1391</name>
</gene>
<dbReference type="Proteomes" id="UP000001889">
    <property type="component" value="Plasmid pCROD1"/>
</dbReference>
<geneLocation type="plasmid" evidence="1 2">
    <name>pCROD1</name>
</geneLocation>
<accession>D2TV57</accession>
<name>D2TV57_CITRI</name>
<proteinExistence type="predicted"/>
<protein>
    <submittedName>
        <fullName evidence="1">Uncharacterized protein</fullName>
    </submittedName>
</protein>
<evidence type="ECO:0000313" key="2">
    <source>
        <dbReference type="Proteomes" id="UP000001889"/>
    </source>
</evidence>
<evidence type="ECO:0000313" key="1">
    <source>
        <dbReference type="EMBL" id="CBG91800.1"/>
    </source>
</evidence>
<dbReference type="EMBL" id="FN543503">
    <property type="protein sequence ID" value="CBG91800.1"/>
    <property type="molecule type" value="Genomic_DNA"/>
</dbReference>
<dbReference type="HOGENOM" id="CLU_2506765_0_0_6"/>
<keyword evidence="2" id="KW-1185">Reference proteome</keyword>
<keyword evidence="1" id="KW-0614">Plasmid</keyword>
<sequence>MTVSRYCAVFSVRGAVSGVSGDAPPDWREHPLRSFLTDLCWKLPVNVETRHSVMWIFRWWQKAWSAVKNGHRLSGQQGSAGLSGV</sequence>
<organism evidence="1 2">
    <name type="scientific">Citrobacter rodentium (strain ICC168)</name>
    <name type="common">Citrobacter freundii biotype 4280</name>
    <dbReference type="NCBI Taxonomy" id="637910"/>
    <lineage>
        <taxon>Bacteria</taxon>
        <taxon>Pseudomonadati</taxon>
        <taxon>Pseudomonadota</taxon>
        <taxon>Gammaproteobacteria</taxon>
        <taxon>Enterobacterales</taxon>
        <taxon>Enterobacteriaceae</taxon>
        <taxon>Citrobacter</taxon>
    </lineage>
</organism>
<dbReference type="AlphaFoldDB" id="D2TV57"/>